<accession>A0A0A6P7L7</accession>
<feature type="signal peptide" evidence="7">
    <location>
        <begin position="1"/>
        <end position="19"/>
    </location>
</feature>
<keyword evidence="10" id="KW-1185">Reference proteome</keyword>
<dbReference type="Gene3D" id="1.10.760.10">
    <property type="entry name" value="Cytochrome c-like domain"/>
    <property type="match status" value="1"/>
</dbReference>
<evidence type="ECO:0000256" key="2">
    <source>
        <dbReference type="ARBA" id="ARBA00022617"/>
    </source>
</evidence>
<feature type="domain" description="Cytochrome c" evidence="8">
    <location>
        <begin position="209"/>
        <end position="288"/>
    </location>
</feature>
<evidence type="ECO:0000256" key="4">
    <source>
        <dbReference type="ARBA" id="ARBA00022982"/>
    </source>
</evidence>
<dbReference type="InterPro" id="IPR050597">
    <property type="entry name" value="Cytochrome_c_Oxidase_Subunit"/>
</dbReference>
<gene>
    <name evidence="9" type="ORF">PN36_06965</name>
</gene>
<keyword evidence="3 6" id="KW-0479">Metal-binding</keyword>
<evidence type="ECO:0000256" key="3">
    <source>
        <dbReference type="ARBA" id="ARBA00022723"/>
    </source>
</evidence>
<dbReference type="PROSITE" id="PS51007">
    <property type="entry name" value="CYTC"/>
    <property type="match status" value="1"/>
</dbReference>
<evidence type="ECO:0000259" key="8">
    <source>
        <dbReference type="PROSITE" id="PS51007"/>
    </source>
</evidence>
<dbReference type="PANTHER" id="PTHR33751">
    <property type="entry name" value="CBB3-TYPE CYTOCHROME C OXIDASE SUBUNIT FIXP"/>
    <property type="match status" value="1"/>
</dbReference>
<dbReference type="InterPro" id="IPR036909">
    <property type="entry name" value="Cyt_c-like_dom_sf"/>
</dbReference>
<dbReference type="InterPro" id="IPR009056">
    <property type="entry name" value="Cyt_c-like_dom"/>
</dbReference>
<feature type="chain" id="PRO_5007387877" description="Cytochrome c domain-containing protein" evidence="7">
    <location>
        <begin position="20"/>
        <end position="290"/>
    </location>
</feature>
<keyword evidence="2 6" id="KW-0349">Heme</keyword>
<evidence type="ECO:0000256" key="5">
    <source>
        <dbReference type="ARBA" id="ARBA00023004"/>
    </source>
</evidence>
<sequence>MKAKTVLILLAAASNAVTAGDVNWSTSSMTPVDETTISLYDLEYAPTPDVSYNVNFIFNEATLSFEPDLASLMLVDKTKYATANLVRGGLLYDKWWKINGEPEPTETYAWYPAGSQTGSTTWRCKECHGWDYKGNEGAYETGSSHYTGIKGLYYVKNKAVGEIYNAIVKKNMPLSEQDIWDLTKFLKEGLVDMNKYIVFSGAASKSATGDADNGQTLYEGVGGCESCHGADGNKISKLFVGAAANGNPWEVLHKIRFGYPGTSMSSAVEKGLSLQKQLDILSYAQTLPQE</sequence>
<reference evidence="9 10" key="1">
    <citation type="journal article" date="2016" name="Front. Microbiol.">
        <title>Single-Cell (Meta-)Genomics of a Dimorphic Candidatus Thiomargarita nelsonii Reveals Genomic Plasticity.</title>
        <authorList>
            <person name="Flood B.E."/>
            <person name="Fliss P."/>
            <person name="Jones D.S."/>
            <person name="Dick G.J."/>
            <person name="Jain S."/>
            <person name="Kaster A.K."/>
            <person name="Winkel M."/>
            <person name="Mussmann M."/>
            <person name="Bailey J."/>
        </authorList>
    </citation>
    <scope>NUCLEOTIDE SEQUENCE [LARGE SCALE GENOMIC DNA]</scope>
    <source>
        <strain evidence="9">Hydrate Ridge</strain>
    </source>
</reference>
<evidence type="ECO:0000313" key="10">
    <source>
        <dbReference type="Proteomes" id="UP000030428"/>
    </source>
</evidence>
<keyword evidence="1" id="KW-0813">Transport</keyword>
<dbReference type="GO" id="GO:0020037">
    <property type="term" value="F:heme binding"/>
    <property type="evidence" value="ECO:0007669"/>
    <property type="project" value="InterPro"/>
</dbReference>
<evidence type="ECO:0000256" key="1">
    <source>
        <dbReference type="ARBA" id="ARBA00022448"/>
    </source>
</evidence>
<proteinExistence type="predicted"/>
<dbReference type="GO" id="GO:0046872">
    <property type="term" value="F:metal ion binding"/>
    <property type="evidence" value="ECO:0007669"/>
    <property type="project" value="UniProtKB-KW"/>
</dbReference>
<dbReference type="EMBL" id="JSZA02000020">
    <property type="protein sequence ID" value="KHD06367.1"/>
    <property type="molecule type" value="Genomic_DNA"/>
</dbReference>
<dbReference type="PANTHER" id="PTHR33751:SF9">
    <property type="entry name" value="CYTOCHROME C4"/>
    <property type="match status" value="1"/>
</dbReference>
<name>A0A0A6P7L7_9GAMM</name>
<organism evidence="9 10">
    <name type="scientific">Candidatus Thiomargarita nelsonii</name>
    <dbReference type="NCBI Taxonomy" id="1003181"/>
    <lineage>
        <taxon>Bacteria</taxon>
        <taxon>Pseudomonadati</taxon>
        <taxon>Pseudomonadota</taxon>
        <taxon>Gammaproteobacteria</taxon>
        <taxon>Thiotrichales</taxon>
        <taxon>Thiotrichaceae</taxon>
        <taxon>Thiomargarita</taxon>
    </lineage>
</organism>
<protein>
    <recommendedName>
        <fullName evidence="8">Cytochrome c domain-containing protein</fullName>
    </recommendedName>
</protein>
<keyword evidence="5 6" id="KW-0408">Iron</keyword>
<evidence type="ECO:0000256" key="6">
    <source>
        <dbReference type="PROSITE-ProRule" id="PRU00433"/>
    </source>
</evidence>
<dbReference type="Proteomes" id="UP000030428">
    <property type="component" value="Unassembled WGS sequence"/>
</dbReference>
<dbReference type="AlphaFoldDB" id="A0A0A6P7L7"/>
<dbReference type="GO" id="GO:0009055">
    <property type="term" value="F:electron transfer activity"/>
    <property type="evidence" value="ECO:0007669"/>
    <property type="project" value="InterPro"/>
</dbReference>
<evidence type="ECO:0000256" key="7">
    <source>
        <dbReference type="SAM" id="SignalP"/>
    </source>
</evidence>
<dbReference type="SUPFAM" id="SSF46626">
    <property type="entry name" value="Cytochrome c"/>
    <property type="match status" value="2"/>
</dbReference>
<keyword evidence="4" id="KW-0249">Electron transport</keyword>
<evidence type="ECO:0000313" key="9">
    <source>
        <dbReference type="EMBL" id="KHD06367.1"/>
    </source>
</evidence>
<comment type="caution">
    <text evidence="9">The sequence shown here is derived from an EMBL/GenBank/DDBJ whole genome shotgun (WGS) entry which is preliminary data.</text>
</comment>
<dbReference type="Pfam" id="PF00034">
    <property type="entry name" value="Cytochrom_C"/>
    <property type="match status" value="1"/>
</dbReference>
<keyword evidence="7" id="KW-0732">Signal</keyword>